<evidence type="ECO:0000313" key="1">
    <source>
        <dbReference type="EMBL" id="MFC5507289.1"/>
    </source>
</evidence>
<gene>
    <name evidence="1" type="ORF">ACFPN9_18775</name>
</gene>
<accession>A0ABW0P673</accession>
<dbReference type="Gene3D" id="1.25.40.380">
    <property type="entry name" value="Protein of unknown function DUF1810"/>
    <property type="match status" value="1"/>
</dbReference>
<sequence>MSDPFDLQRFLAAQAAVHAQALAELRQGRKRSHWMWFVFPQLRGLGSSEMAQHYGVLGLAEARAYLAHPVLGARLLDCTEAVLALEGRDLRAIFGSPDDLKFVSSMTLFSLAAERRPNLFAEAIERLCGGTADQRTLALLRERGDLTPAPHRPGASPTGG</sequence>
<dbReference type="InterPro" id="IPR014937">
    <property type="entry name" value="DUF1810"/>
</dbReference>
<dbReference type="InterPro" id="IPR036287">
    <property type="entry name" value="Rv1873-like_sf"/>
</dbReference>
<dbReference type="Pfam" id="PF08837">
    <property type="entry name" value="DUF1810"/>
    <property type="match status" value="1"/>
</dbReference>
<dbReference type="Proteomes" id="UP001596060">
    <property type="component" value="Unassembled WGS sequence"/>
</dbReference>
<dbReference type="RefSeq" id="WP_066725111.1">
    <property type="nucleotide sequence ID" value="NZ_JBHSLU010000063.1"/>
</dbReference>
<dbReference type="SUPFAM" id="SSF140736">
    <property type="entry name" value="Rv1873-like"/>
    <property type="match status" value="1"/>
</dbReference>
<comment type="caution">
    <text evidence="1">The sequence shown here is derived from an EMBL/GenBank/DDBJ whole genome shotgun (WGS) entry which is preliminary data.</text>
</comment>
<organism evidence="1 2">
    <name type="scientific">Bosea massiliensis</name>
    <dbReference type="NCBI Taxonomy" id="151419"/>
    <lineage>
        <taxon>Bacteria</taxon>
        <taxon>Pseudomonadati</taxon>
        <taxon>Pseudomonadota</taxon>
        <taxon>Alphaproteobacteria</taxon>
        <taxon>Hyphomicrobiales</taxon>
        <taxon>Boseaceae</taxon>
        <taxon>Bosea</taxon>
    </lineage>
</organism>
<proteinExistence type="predicted"/>
<reference evidence="2" key="1">
    <citation type="journal article" date="2019" name="Int. J. Syst. Evol. Microbiol.">
        <title>The Global Catalogue of Microorganisms (GCM) 10K type strain sequencing project: providing services to taxonomists for standard genome sequencing and annotation.</title>
        <authorList>
            <consortium name="The Broad Institute Genomics Platform"/>
            <consortium name="The Broad Institute Genome Sequencing Center for Infectious Disease"/>
            <person name="Wu L."/>
            <person name="Ma J."/>
        </authorList>
    </citation>
    <scope>NUCLEOTIDE SEQUENCE [LARGE SCALE GENOMIC DNA]</scope>
    <source>
        <strain evidence="2">CCUG 43117</strain>
    </source>
</reference>
<dbReference type="PIRSF" id="PIRSF008546">
    <property type="entry name" value="UCP008546"/>
    <property type="match status" value="1"/>
</dbReference>
<name>A0ABW0P673_9HYPH</name>
<dbReference type="EMBL" id="JBHSLU010000063">
    <property type="protein sequence ID" value="MFC5507289.1"/>
    <property type="molecule type" value="Genomic_DNA"/>
</dbReference>
<evidence type="ECO:0000313" key="2">
    <source>
        <dbReference type="Proteomes" id="UP001596060"/>
    </source>
</evidence>
<keyword evidence="2" id="KW-1185">Reference proteome</keyword>
<protein>
    <submittedName>
        <fullName evidence="1">DUF1810 domain-containing protein</fullName>
    </submittedName>
</protein>